<evidence type="ECO:0000256" key="26">
    <source>
        <dbReference type="SAM" id="Phobius"/>
    </source>
</evidence>
<reference evidence="29" key="1">
    <citation type="submission" date="2022-03" db="EMBL/GenBank/DDBJ databases">
        <authorList>
            <person name="Sayadi A."/>
        </authorList>
    </citation>
    <scope>NUCLEOTIDE SEQUENCE</scope>
</reference>
<evidence type="ECO:0000256" key="22">
    <source>
        <dbReference type="ARBA" id="ARBA00069720"/>
    </source>
</evidence>
<evidence type="ECO:0000256" key="23">
    <source>
        <dbReference type="ARBA" id="ARBA00078867"/>
    </source>
</evidence>
<dbReference type="Pfam" id="PF22191">
    <property type="entry name" value="IBR_1"/>
    <property type="match status" value="1"/>
</dbReference>
<protein>
    <recommendedName>
        <fullName evidence="22">E3 ubiquitin-protein ligase RNF144B</fullName>
        <ecNumber evidence="5">2.3.2.31</ecNumber>
    </recommendedName>
    <alternativeName>
        <fullName evidence="23">RING finger protein 144B</fullName>
    </alternativeName>
</protein>
<dbReference type="PROSITE" id="PS00518">
    <property type="entry name" value="ZF_RING_1"/>
    <property type="match status" value="1"/>
</dbReference>
<keyword evidence="30" id="KW-1185">Reference proteome</keyword>
<proteinExistence type="inferred from homology"/>
<comment type="pathway">
    <text evidence="4">Protein modification; protein ubiquitination.</text>
</comment>
<dbReference type="Pfam" id="PF01485">
    <property type="entry name" value="IBR"/>
    <property type="match status" value="1"/>
</dbReference>
<evidence type="ECO:0000256" key="24">
    <source>
        <dbReference type="PROSITE-ProRule" id="PRU00175"/>
    </source>
</evidence>
<evidence type="ECO:0000313" key="29">
    <source>
        <dbReference type="EMBL" id="CAH2000416.1"/>
    </source>
</evidence>
<keyword evidence="9" id="KW-0053">Apoptosis</keyword>
<dbReference type="PANTHER" id="PTHR11685">
    <property type="entry name" value="RBR FAMILY RING FINGER AND IBR DOMAIN-CONTAINING"/>
    <property type="match status" value="1"/>
</dbReference>
<evidence type="ECO:0000256" key="6">
    <source>
        <dbReference type="ARBA" id="ARBA00022490"/>
    </source>
</evidence>
<dbReference type="GO" id="GO:0016567">
    <property type="term" value="P:protein ubiquitination"/>
    <property type="evidence" value="ECO:0007669"/>
    <property type="project" value="InterPro"/>
</dbReference>
<dbReference type="CDD" id="cd16632">
    <property type="entry name" value="mRING-HC-C4C4_RBR_RNF144"/>
    <property type="match status" value="1"/>
</dbReference>
<evidence type="ECO:0000259" key="28">
    <source>
        <dbReference type="PROSITE" id="PS51873"/>
    </source>
</evidence>
<name>A0A9P0PX15_ACAOB</name>
<evidence type="ECO:0000256" key="7">
    <source>
        <dbReference type="ARBA" id="ARBA00022679"/>
    </source>
</evidence>
<evidence type="ECO:0000256" key="21">
    <source>
        <dbReference type="ARBA" id="ARBA00061765"/>
    </source>
</evidence>
<keyword evidence="10" id="KW-0479">Metal-binding</keyword>
<dbReference type="CDD" id="cd20352">
    <property type="entry name" value="Rcat_RBR_RNF144"/>
    <property type="match status" value="1"/>
</dbReference>
<comment type="caution">
    <text evidence="29">The sequence shown here is derived from an EMBL/GenBank/DDBJ whole genome shotgun (WGS) entry which is preliminary data.</text>
</comment>
<dbReference type="InterPro" id="IPR031127">
    <property type="entry name" value="E3_UB_ligase_RBR"/>
</dbReference>
<evidence type="ECO:0000256" key="5">
    <source>
        <dbReference type="ARBA" id="ARBA00012251"/>
    </source>
</evidence>
<dbReference type="InterPro" id="IPR017907">
    <property type="entry name" value="Znf_RING_CS"/>
</dbReference>
<evidence type="ECO:0000256" key="10">
    <source>
        <dbReference type="ARBA" id="ARBA00022723"/>
    </source>
</evidence>
<evidence type="ECO:0000256" key="16">
    <source>
        <dbReference type="ARBA" id="ARBA00022989"/>
    </source>
</evidence>
<feature type="domain" description="RING-type" evidence="27">
    <location>
        <begin position="224"/>
        <end position="269"/>
    </location>
</feature>
<dbReference type="InterPro" id="IPR002867">
    <property type="entry name" value="IBR_dom"/>
</dbReference>
<evidence type="ECO:0000256" key="20">
    <source>
        <dbReference type="ARBA" id="ARBA00060040"/>
    </source>
</evidence>
<dbReference type="FunFam" id="3.30.40.10:FF:000051">
    <property type="entry name" value="RBR-type E3 ubiquitin transferase"/>
    <property type="match status" value="1"/>
</dbReference>
<evidence type="ECO:0000256" key="9">
    <source>
        <dbReference type="ARBA" id="ARBA00022703"/>
    </source>
</evidence>
<comment type="function">
    <text evidence="20">E3 ubiquitin-protein ligase which accepts ubiquitin from E2 ubiquitin-conjugating enzymes UBE2L3 and UBE2L6 in the form of a thioester and then directly transfers the ubiquitin to targeted substrates such as LCMT2, thereby promoting their degradation. Induces apoptosis via a p53/TP53-dependent but caspase-independent mechanism. Plays a crucial role in maintaining the genomic stability by controlling the degradation of multiple proteins involved in mitotic progression and DNA damage. Regulates epithelial homeostasis by mediating degradation of CDKN1A and isoform 2 of TP63. Plays a regulatory role in innate immunity by negatively regulating IRF3 activation and IFN-beta production. Mechanistically, inhibits TBK1 phosphorylation and 'Lys-63'-linked polyubiquitination independently of its E3 ligase activity. Alternatively, promotes 'Lys-27' and 'Lys-33'-linked ubiquitination of IFIH1/MDA5, promoting selective autophagic degradation of IFIH1/MDA5 to inhibit antiviral response.</text>
</comment>
<comment type="catalytic activity">
    <reaction evidence="1">
        <text>[E2 ubiquitin-conjugating enzyme]-S-ubiquitinyl-L-cysteine + [acceptor protein]-L-lysine = [E2 ubiquitin-conjugating enzyme]-L-cysteine + [acceptor protein]-N(6)-ubiquitinyl-L-lysine.</text>
        <dbReference type="EC" id="2.3.2.31"/>
    </reaction>
</comment>
<dbReference type="PROSITE" id="PS51873">
    <property type="entry name" value="TRIAD"/>
    <property type="match status" value="1"/>
</dbReference>
<organism evidence="29 30">
    <name type="scientific">Acanthoscelides obtectus</name>
    <name type="common">Bean weevil</name>
    <name type="synonym">Bruchus obtectus</name>
    <dbReference type="NCBI Taxonomy" id="200917"/>
    <lineage>
        <taxon>Eukaryota</taxon>
        <taxon>Metazoa</taxon>
        <taxon>Ecdysozoa</taxon>
        <taxon>Arthropoda</taxon>
        <taxon>Hexapoda</taxon>
        <taxon>Insecta</taxon>
        <taxon>Pterygota</taxon>
        <taxon>Neoptera</taxon>
        <taxon>Endopterygota</taxon>
        <taxon>Coleoptera</taxon>
        <taxon>Polyphaga</taxon>
        <taxon>Cucujiformia</taxon>
        <taxon>Chrysomeloidea</taxon>
        <taxon>Chrysomelidae</taxon>
        <taxon>Bruchinae</taxon>
        <taxon>Bruchini</taxon>
        <taxon>Acanthoscelides</taxon>
    </lineage>
</organism>
<dbReference type="GO" id="GO:0006915">
    <property type="term" value="P:apoptotic process"/>
    <property type="evidence" value="ECO:0007669"/>
    <property type="project" value="UniProtKB-KW"/>
</dbReference>
<dbReference type="EMBL" id="CAKOFQ010007407">
    <property type="protein sequence ID" value="CAH2000416.1"/>
    <property type="molecule type" value="Genomic_DNA"/>
</dbReference>
<evidence type="ECO:0000313" key="30">
    <source>
        <dbReference type="Proteomes" id="UP001152888"/>
    </source>
</evidence>
<keyword evidence="13" id="KW-0833">Ubl conjugation pathway</keyword>
<evidence type="ECO:0000256" key="12">
    <source>
        <dbReference type="ARBA" id="ARBA00022771"/>
    </source>
</evidence>
<evidence type="ECO:0000256" key="3">
    <source>
        <dbReference type="ARBA" id="ARBA00004496"/>
    </source>
</evidence>
<feature type="region of interest" description="Disordered" evidence="25">
    <location>
        <begin position="16"/>
        <end position="42"/>
    </location>
</feature>
<gene>
    <name evidence="29" type="ORF">ACAOBT_LOCUS25551</name>
</gene>
<dbReference type="InterPro" id="IPR044066">
    <property type="entry name" value="TRIAD_supradom"/>
</dbReference>
<keyword evidence="11" id="KW-0677">Repeat</keyword>
<evidence type="ECO:0000256" key="15">
    <source>
        <dbReference type="ARBA" id="ARBA00022843"/>
    </source>
</evidence>
<dbReference type="AlphaFoldDB" id="A0A9P0PX15"/>
<keyword evidence="16 26" id="KW-1133">Transmembrane helix</keyword>
<dbReference type="InterPro" id="IPR001841">
    <property type="entry name" value="Znf_RING"/>
</dbReference>
<comment type="subcellular location">
    <subcellularLocation>
        <location evidence="3">Cytoplasm</location>
    </subcellularLocation>
    <subcellularLocation>
        <location evidence="2">Mitochondrion membrane</location>
        <topology evidence="2">Single-pass membrane protein</topology>
    </subcellularLocation>
</comment>
<evidence type="ECO:0000256" key="19">
    <source>
        <dbReference type="ARBA" id="ARBA00038342"/>
    </source>
</evidence>
<keyword evidence="8 26" id="KW-0812">Transmembrane</keyword>
<dbReference type="GO" id="GO:0031966">
    <property type="term" value="C:mitochondrial membrane"/>
    <property type="evidence" value="ECO:0007669"/>
    <property type="project" value="UniProtKB-SubCell"/>
</dbReference>
<dbReference type="SMART" id="SM00647">
    <property type="entry name" value="IBR"/>
    <property type="match status" value="2"/>
</dbReference>
<evidence type="ECO:0000256" key="17">
    <source>
        <dbReference type="ARBA" id="ARBA00023128"/>
    </source>
</evidence>
<keyword evidence="18 26" id="KW-0472">Membrane</keyword>
<evidence type="ECO:0000256" key="2">
    <source>
        <dbReference type="ARBA" id="ARBA00004304"/>
    </source>
</evidence>
<dbReference type="Gene3D" id="1.20.120.1750">
    <property type="match status" value="1"/>
</dbReference>
<evidence type="ECO:0000256" key="13">
    <source>
        <dbReference type="ARBA" id="ARBA00022786"/>
    </source>
</evidence>
<dbReference type="SMART" id="SM00184">
    <property type="entry name" value="RING"/>
    <property type="match status" value="2"/>
</dbReference>
<sequence length="525" mass="57245">MTLQLTGGAVALRVADKRRSQSRATRASGQGLPDTAPPTSAERRRAVRSWAGYGALTDISLAVDRDLENLHRDNSEKASLLARPHSLVFGGSSTFGPLPRGVMPGIRQLLGVPRSATNGTAGRREDAAARSPLVKRRLGAEPKPVTGYLRSSSSSSSIEPVQPRNRLRPVSPSSQSRLCSRCSSLLTLASASRCSLNSTTGGFVPVVTPPTTDDSPTVQSSLLCKLCLGAVPGEDTIKIEQCGCEFCNECMKAYVEFEIAEGAYDISCPDAQCPDQGVLHEEEIKRLAGINLLEKHRKYRLNREVDLDSTRAWCPRAGCETVCRLCPTQRCAPQSVFCPTCATDFCSNCKQEWHDGITCEQLEAQKQKEGKPEDVGIPFDSDLIKCCPMCNVPIEKDEGCAQMMCKRCKHVFCWYCLASLDDDFLLRHYDRGPCKNKLGHSRASVLWHRTQVVGIFASFGILLLVASPLLLLAAPCIACSRCRLCNADGSSSRLSEDDDNEGAERRNSMVGARRRSQEDTPTGGR</sequence>
<dbReference type="GO" id="GO:0061630">
    <property type="term" value="F:ubiquitin protein ligase activity"/>
    <property type="evidence" value="ECO:0007669"/>
    <property type="project" value="UniProtKB-EC"/>
</dbReference>
<accession>A0A9P0PX15</accession>
<comment type="similarity">
    <text evidence="19">Belongs to the RBR family. RNF144 subfamily.</text>
</comment>
<evidence type="ECO:0000256" key="18">
    <source>
        <dbReference type="ARBA" id="ARBA00023136"/>
    </source>
</evidence>
<dbReference type="InterPro" id="IPR013083">
    <property type="entry name" value="Znf_RING/FYVE/PHD"/>
</dbReference>
<evidence type="ECO:0000256" key="1">
    <source>
        <dbReference type="ARBA" id="ARBA00001798"/>
    </source>
</evidence>
<keyword evidence="6" id="KW-0963">Cytoplasm</keyword>
<keyword evidence="14" id="KW-0862">Zinc</keyword>
<dbReference type="PROSITE" id="PS50089">
    <property type="entry name" value="ZF_RING_2"/>
    <property type="match status" value="1"/>
</dbReference>
<feature type="transmembrane region" description="Helical" evidence="26">
    <location>
        <begin position="452"/>
        <end position="474"/>
    </location>
</feature>
<keyword evidence="7" id="KW-0808">Transferase</keyword>
<dbReference type="OrthoDB" id="10009520at2759"/>
<evidence type="ECO:0000256" key="11">
    <source>
        <dbReference type="ARBA" id="ARBA00022737"/>
    </source>
</evidence>
<keyword evidence="17" id="KW-0496">Mitochondrion</keyword>
<dbReference type="SUPFAM" id="SSF57850">
    <property type="entry name" value="RING/U-box"/>
    <property type="match status" value="3"/>
</dbReference>
<feature type="region of interest" description="Disordered" evidence="25">
    <location>
        <begin position="488"/>
        <end position="525"/>
    </location>
</feature>
<dbReference type="GO" id="GO:0008270">
    <property type="term" value="F:zinc ion binding"/>
    <property type="evidence" value="ECO:0007669"/>
    <property type="project" value="UniProtKB-KW"/>
</dbReference>
<feature type="region of interest" description="Disordered" evidence="25">
    <location>
        <begin position="113"/>
        <end position="177"/>
    </location>
</feature>
<dbReference type="FunFam" id="1.20.120.1750:FF:000010">
    <property type="entry name" value="RBR-type E3 ubiquitin transferase"/>
    <property type="match status" value="1"/>
</dbReference>
<dbReference type="Gene3D" id="3.30.40.10">
    <property type="entry name" value="Zinc/RING finger domain, C3HC4 (zinc finger)"/>
    <property type="match status" value="1"/>
</dbReference>
<comment type="subunit">
    <text evidence="21">Interacts with UBE2L3, UBE2L6 and LCMT2, as well as with BAX. Interacts with TBK1; this interaction inhibits TBK1 phosphorylation and 'Lys-63'-linked polyubiquitination.</text>
</comment>
<dbReference type="Proteomes" id="UP001152888">
    <property type="component" value="Unassembled WGS sequence"/>
</dbReference>
<feature type="domain" description="RING-type" evidence="28">
    <location>
        <begin position="220"/>
        <end position="438"/>
    </location>
</feature>
<dbReference type="CDD" id="cd20349">
    <property type="entry name" value="BRcat_RBR_RNF144"/>
    <property type="match status" value="1"/>
</dbReference>
<evidence type="ECO:0000256" key="8">
    <source>
        <dbReference type="ARBA" id="ARBA00022692"/>
    </source>
</evidence>
<keyword evidence="15" id="KW-0832">Ubl conjugation</keyword>
<evidence type="ECO:0000256" key="14">
    <source>
        <dbReference type="ARBA" id="ARBA00022833"/>
    </source>
</evidence>
<dbReference type="EC" id="2.3.2.31" evidence="5"/>
<evidence type="ECO:0000256" key="25">
    <source>
        <dbReference type="SAM" id="MobiDB-lite"/>
    </source>
</evidence>
<evidence type="ECO:0000256" key="4">
    <source>
        <dbReference type="ARBA" id="ARBA00004906"/>
    </source>
</evidence>
<evidence type="ECO:0000259" key="27">
    <source>
        <dbReference type="PROSITE" id="PS50089"/>
    </source>
</evidence>
<keyword evidence="12 24" id="KW-0863">Zinc-finger</keyword>